<evidence type="ECO:0000313" key="11">
    <source>
        <dbReference type="Proteomes" id="UP000094379"/>
    </source>
</evidence>
<dbReference type="STRING" id="291169.A9E74_02611"/>
<keyword evidence="6" id="KW-0472">Membrane</keyword>
<feature type="chain" id="PRO_5009128532" evidence="9">
    <location>
        <begin position="28"/>
        <end position="449"/>
    </location>
</feature>
<evidence type="ECO:0000256" key="3">
    <source>
        <dbReference type="ARBA" id="ARBA00022448"/>
    </source>
</evidence>
<keyword evidence="7" id="KW-0998">Cell outer membrane</keyword>
<dbReference type="Proteomes" id="UP000094379">
    <property type="component" value="Unassembled WGS sequence"/>
</dbReference>
<dbReference type="InterPro" id="IPR010130">
    <property type="entry name" value="T1SS_OMP_TolC"/>
</dbReference>
<keyword evidence="9" id="KW-0732">Signal</keyword>
<dbReference type="AlphaFoldDB" id="A0A1E3GNV8"/>
<feature type="signal peptide" evidence="9">
    <location>
        <begin position="1"/>
        <end position="27"/>
    </location>
</feature>
<dbReference type="SUPFAM" id="SSF56954">
    <property type="entry name" value="Outer membrane efflux proteins (OEP)"/>
    <property type="match status" value="1"/>
</dbReference>
<dbReference type="GO" id="GO:0015288">
    <property type="term" value="F:porin activity"/>
    <property type="evidence" value="ECO:0007669"/>
    <property type="project" value="TreeGrafter"/>
</dbReference>
<comment type="similarity">
    <text evidence="2">Belongs to the outer membrane factor (OMF) (TC 1.B.17) family.</text>
</comment>
<evidence type="ECO:0000256" key="5">
    <source>
        <dbReference type="ARBA" id="ARBA00022692"/>
    </source>
</evidence>
<sequence>MNKQFKLLALCTSLFTGITAFHSPVMAQTLVQAVEQTIQSNPEILAEANRRLSVDKTIDQARAGYAPRVDLNLGYGREYTKNPATRPGSESLTRGEASITARQMLYDGFYTKSEVDRTTASAESAGFAVTDISERRSLQAIGAYLDVLRRQDLLVLTQTNLESHQTIFSQIEQRSDSGVGRRADVDQAQARLALSQSNLESQIGNVEDARTNFQRVVGTMPENITNPGDGCCDQAPATLDDAVKIAYNQHPTLRTALANHEASLAQENAAKSAFHPRVDLDLGASANNNLDGEPGHDKGLYAMFRLQYNLLNGGADKARIEQIEHLSEQQKELINRAQREIELDVRLAWNALENAERRLPGLKQRVEAAEKTREAYAAQFRIGQRTLLDLLDSENELLSSGIAYTEAYYDRIYACYWLMQSMGKLLETMAIEQREEALTVASQNNEATQ</sequence>
<evidence type="ECO:0000256" key="4">
    <source>
        <dbReference type="ARBA" id="ARBA00022452"/>
    </source>
</evidence>
<dbReference type="Pfam" id="PF02321">
    <property type="entry name" value="OEP"/>
    <property type="match status" value="2"/>
</dbReference>
<dbReference type="PANTHER" id="PTHR30026:SF22">
    <property type="entry name" value="OUTER MEMBRANE EFFLUX PROTEIN"/>
    <property type="match status" value="1"/>
</dbReference>
<dbReference type="PATRIC" id="fig|291169.3.peg.2637"/>
<reference evidence="10 11" key="1">
    <citation type="submission" date="2016-07" db="EMBL/GenBank/DDBJ databases">
        <title>Draft Genome Sequence of Methylophaga muralis Bur 1.</title>
        <authorList>
            <person name="Vasilenko O.V."/>
            <person name="Doronina N.V."/>
            <person name="Shmareva M.N."/>
            <person name="Tarlachkov S.V."/>
            <person name="Mustakhimov I."/>
            <person name="Trotsenko Y.A."/>
        </authorList>
    </citation>
    <scope>NUCLEOTIDE SEQUENCE [LARGE SCALE GENOMIC DNA]</scope>
    <source>
        <strain evidence="10 11">Bur 1</strain>
    </source>
</reference>
<comment type="subcellular location">
    <subcellularLocation>
        <location evidence="1">Cell outer membrane</location>
    </subcellularLocation>
</comment>
<dbReference type="GO" id="GO:0015562">
    <property type="term" value="F:efflux transmembrane transporter activity"/>
    <property type="evidence" value="ECO:0007669"/>
    <property type="project" value="InterPro"/>
</dbReference>
<protein>
    <submittedName>
        <fullName evidence="10">Outer membrane efflux protein BepC</fullName>
    </submittedName>
</protein>
<evidence type="ECO:0000256" key="8">
    <source>
        <dbReference type="SAM" id="Coils"/>
    </source>
</evidence>
<organism evidence="10 11">
    <name type="scientific">Methylophaga muralis</name>
    <dbReference type="NCBI Taxonomy" id="291169"/>
    <lineage>
        <taxon>Bacteria</taxon>
        <taxon>Pseudomonadati</taxon>
        <taxon>Pseudomonadota</taxon>
        <taxon>Gammaproteobacteria</taxon>
        <taxon>Thiotrichales</taxon>
        <taxon>Piscirickettsiaceae</taxon>
        <taxon>Methylophaga</taxon>
    </lineage>
</organism>
<dbReference type="PANTHER" id="PTHR30026">
    <property type="entry name" value="OUTER MEMBRANE PROTEIN TOLC"/>
    <property type="match status" value="1"/>
</dbReference>
<feature type="coiled-coil region" evidence="8">
    <location>
        <begin position="320"/>
        <end position="379"/>
    </location>
</feature>
<keyword evidence="5" id="KW-0812">Transmembrane</keyword>
<accession>A0A1E3GNV8</accession>
<dbReference type="EMBL" id="MCRI01000049">
    <property type="protein sequence ID" value="ODN65625.1"/>
    <property type="molecule type" value="Genomic_DNA"/>
</dbReference>
<dbReference type="Gene3D" id="1.20.1600.10">
    <property type="entry name" value="Outer membrane efflux proteins (OEP)"/>
    <property type="match status" value="1"/>
</dbReference>
<keyword evidence="4" id="KW-1134">Transmembrane beta strand</keyword>
<evidence type="ECO:0000256" key="1">
    <source>
        <dbReference type="ARBA" id="ARBA00004442"/>
    </source>
</evidence>
<dbReference type="InterPro" id="IPR051906">
    <property type="entry name" value="TolC-like"/>
</dbReference>
<dbReference type="GO" id="GO:0009279">
    <property type="term" value="C:cell outer membrane"/>
    <property type="evidence" value="ECO:0007669"/>
    <property type="project" value="UniProtKB-SubCell"/>
</dbReference>
<keyword evidence="11" id="KW-1185">Reference proteome</keyword>
<keyword evidence="3" id="KW-0813">Transport</keyword>
<evidence type="ECO:0000256" key="9">
    <source>
        <dbReference type="SAM" id="SignalP"/>
    </source>
</evidence>
<dbReference type="RefSeq" id="WP_069296976.1">
    <property type="nucleotide sequence ID" value="NZ_MCRI01000049.1"/>
</dbReference>
<evidence type="ECO:0000313" key="10">
    <source>
        <dbReference type="EMBL" id="ODN65625.1"/>
    </source>
</evidence>
<evidence type="ECO:0000256" key="2">
    <source>
        <dbReference type="ARBA" id="ARBA00007613"/>
    </source>
</evidence>
<proteinExistence type="inferred from homology"/>
<dbReference type="NCBIfam" id="TIGR01844">
    <property type="entry name" value="type_I_sec_TolC"/>
    <property type="match status" value="1"/>
</dbReference>
<evidence type="ECO:0000256" key="6">
    <source>
        <dbReference type="ARBA" id="ARBA00023136"/>
    </source>
</evidence>
<keyword evidence="8" id="KW-0175">Coiled coil</keyword>
<comment type="caution">
    <text evidence="10">The sequence shown here is derived from an EMBL/GenBank/DDBJ whole genome shotgun (WGS) entry which is preliminary data.</text>
</comment>
<gene>
    <name evidence="10" type="primary">bepC_2</name>
    <name evidence="10" type="ORF">A9E74_02611</name>
</gene>
<dbReference type="InterPro" id="IPR003423">
    <property type="entry name" value="OMP_efflux"/>
</dbReference>
<evidence type="ECO:0000256" key="7">
    <source>
        <dbReference type="ARBA" id="ARBA00023237"/>
    </source>
</evidence>
<dbReference type="GO" id="GO:1990281">
    <property type="term" value="C:efflux pump complex"/>
    <property type="evidence" value="ECO:0007669"/>
    <property type="project" value="TreeGrafter"/>
</dbReference>
<name>A0A1E3GNV8_9GAMM</name>